<gene>
    <name evidence="2" type="ORF">A3C67_00510</name>
</gene>
<accession>A0A1F6W2A4</accession>
<keyword evidence="1" id="KW-0812">Transmembrane</keyword>
<organism evidence="2 3">
    <name type="scientific">Candidatus Nomurabacteria bacterium RIFCSPHIGHO2_02_FULL_42_19</name>
    <dbReference type="NCBI Taxonomy" id="1801756"/>
    <lineage>
        <taxon>Bacteria</taxon>
        <taxon>Candidatus Nomuraibacteriota</taxon>
    </lineage>
</organism>
<dbReference type="NCBIfam" id="TIGR02532">
    <property type="entry name" value="IV_pilin_GFxxxE"/>
    <property type="match status" value="1"/>
</dbReference>
<dbReference type="EMBL" id="MFUG01000012">
    <property type="protein sequence ID" value="OGI76053.1"/>
    <property type="molecule type" value="Genomic_DNA"/>
</dbReference>
<evidence type="ECO:0000313" key="2">
    <source>
        <dbReference type="EMBL" id="OGI76053.1"/>
    </source>
</evidence>
<proteinExistence type="predicted"/>
<keyword evidence="1" id="KW-0472">Membrane</keyword>
<dbReference type="Proteomes" id="UP000179275">
    <property type="component" value="Unassembled WGS sequence"/>
</dbReference>
<feature type="transmembrane region" description="Helical" evidence="1">
    <location>
        <begin position="12"/>
        <end position="33"/>
    </location>
</feature>
<comment type="caution">
    <text evidence="2">The sequence shown here is derived from an EMBL/GenBank/DDBJ whole genome shotgun (WGS) entry which is preliminary data.</text>
</comment>
<name>A0A1F6W2A4_9BACT</name>
<dbReference type="STRING" id="1801756.A3C67_00510"/>
<keyword evidence="1" id="KW-1133">Transmembrane helix</keyword>
<dbReference type="Pfam" id="PF07963">
    <property type="entry name" value="N_methyl"/>
    <property type="match status" value="1"/>
</dbReference>
<sequence length="161" mass="17306">MSNKGFTLIEVIIYIALFTLLMGSAFVIAYQLIQGSGNIGIKNTVQEEGNFVLRKFDWAMTGVETITLPSAGTPSSGTLKITKYDGTKINICLDSNKIKIRRGGTLCSGSVAEFLPLTTDNVFTDGLEFTYVPPAGSAPSGITAKATINGVHFTITKYIRK</sequence>
<evidence type="ECO:0000256" key="1">
    <source>
        <dbReference type="SAM" id="Phobius"/>
    </source>
</evidence>
<evidence type="ECO:0008006" key="4">
    <source>
        <dbReference type="Google" id="ProtNLM"/>
    </source>
</evidence>
<reference evidence="2 3" key="1">
    <citation type="journal article" date="2016" name="Nat. Commun.">
        <title>Thousands of microbial genomes shed light on interconnected biogeochemical processes in an aquifer system.</title>
        <authorList>
            <person name="Anantharaman K."/>
            <person name="Brown C.T."/>
            <person name="Hug L.A."/>
            <person name="Sharon I."/>
            <person name="Castelle C.J."/>
            <person name="Probst A.J."/>
            <person name="Thomas B.C."/>
            <person name="Singh A."/>
            <person name="Wilkins M.J."/>
            <person name="Karaoz U."/>
            <person name="Brodie E.L."/>
            <person name="Williams K.H."/>
            <person name="Hubbard S.S."/>
            <person name="Banfield J.F."/>
        </authorList>
    </citation>
    <scope>NUCLEOTIDE SEQUENCE [LARGE SCALE GENOMIC DNA]</scope>
</reference>
<dbReference type="InterPro" id="IPR012902">
    <property type="entry name" value="N_methyl_site"/>
</dbReference>
<protein>
    <recommendedName>
        <fullName evidence="4">Prepilin-type N-terminal cleavage/methylation domain-containing protein</fullName>
    </recommendedName>
</protein>
<evidence type="ECO:0000313" key="3">
    <source>
        <dbReference type="Proteomes" id="UP000179275"/>
    </source>
</evidence>
<dbReference type="AlphaFoldDB" id="A0A1F6W2A4"/>